<dbReference type="KEGG" id="doa:AXF15_09305"/>
<dbReference type="RefSeq" id="WP_066606426.1">
    <property type="nucleotide sequence ID" value="NZ_CP014230.1"/>
</dbReference>
<evidence type="ECO:0008006" key="4">
    <source>
        <dbReference type="Google" id="ProtNLM"/>
    </source>
</evidence>
<reference evidence="3" key="1">
    <citation type="submission" date="2016-02" db="EMBL/GenBank/DDBJ databases">
        <authorList>
            <person name="Holder M.E."/>
            <person name="Ajami N.J."/>
            <person name="Petrosino J.F."/>
        </authorList>
    </citation>
    <scope>NUCLEOTIDE SEQUENCE [LARGE SCALE GENOMIC DNA]</scope>
    <source>
        <strain evidence="3">DSM 12838</strain>
    </source>
</reference>
<dbReference type="OrthoDB" id="5470164at2"/>
<protein>
    <recommendedName>
        <fullName evidence="4">DUF4292 domain-containing protein</fullName>
    </recommendedName>
</protein>
<keyword evidence="3" id="KW-1185">Reference proteome</keyword>
<dbReference type="STRING" id="888061.AXF15_09305"/>
<organism evidence="2 3">
    <name type="scientific">Desulfomicrobium orale DSM 12838</name>
    <dbReference type="NCBI Taxonomy" id="888061"/>
    <lineage>
        <taxon>Bacteria</taxon>
        <taxon>Pseudomonadati</taxon>
        <taxon>Thermodesulfobacteriota</taxon>
        <taxon>Desulfovibrionia</taxon>
        <taxon>Desulfovibrionales</taxon>
        <taxon>Desulfomicrobiaceae</taxon>
        <taxon>Desulfomicrobium</taxon>
    </lineage>
</organism>
<feature type="region of interest" description="Disordered" evidence="1">
    <location>
        <begin position="1"/>
        <end position="25"/>
    </location>
</feature>
<evidence type="ECO:0000313" key="3">
    <source>
        <dbReference type="Proteomes" id="UP000063964"/>
    </source>
</evidence>
<name>A0A120KN73_9BACT</name>
<dbReference type="Proteomes" id="UP000063964">
    <property type="component" value="Chromosome"/>
</dbReference>
<gene>
    <name evidence="2" type="ORF">AXF15_09305</name>
</gene>
<dbReference type="EMBL" id="CP014230">
    <property type="protein sequence ID" value="AMD93274.1"/>
    <property type="molecule type" value="Genomic_DNA"/>
</dbReference>
<sequence length="301" mass="33237">MNRPNTPKASRPSHRSGKTALSDTPAMVCPGRLSAKFSAIFRKTRTRPWAAVSLLAMLLLAGCATQAPMRDFADVAAVWTSLHPENATEQPLTARFSLQVETSERTGRLTGQIWGLASSLIRLDLASGAGSSVAMIRESPDLWVAYLPSEHKAYRHARARAGLEIFNIPVPFDAREISALLTGDLAPILGGGYASVQELPQGRFRFVFRGGMTLFAEAGAGTDPLTIRGRDGWVLTCEQPYVLEQFPDRRLYRKYTFTSARDGRAVLRVKSLEQAAWRAEELTLHLPPETQWIEVTSPHHQ</sequence>
<evidence type="ECO:0000313" key="2">
    <source>
        <dbReference type="EMBL" id="AMD93274.1"/>
    </source>
</evidence>
<accession>A0A120KN73</accession>
<evidence type="ECO:0000256" key="1">
    <source>
        <dbReference type="SAM" id="MobiDB-lite"/>
    </source>
</evidence>
<dbReference type="AlphaFoldDB" id="A0A120KN73"/>
<proteinExistence type="predicted"/>